<feature type="transmembrane region" description="Helical" evidence="6">
    <location>
        <begin position="250"/>
        <end position="272"/>
    </location>
</feature>
<feature type="transmembrane region" description="Helical" evidence="6">
    <location>
        <begin position="45"/>
        <end position="65"/>
    </location>
</feature>
<protein>
    <submittedName>
        <fullName evidence="7">Polysaccharide biosynthesis protein</fullName>
    </submittedName>
</protein>
<keyword evidence="8" id="KW-1185">Reference proteome</keyword>
<feature type="transmembrane region" description="Helical" evidence="6">
    <location>
        <begin position="210"/>
        <end position="230"/>
    </location>
</feature>
<feature type="transmembrane region" description="Helical" evidence="6">
    <location>
        <begin position="111"/>
        <end position="131"/>
    </location>
</feature>
<evidence type="ECO:0000313" key="7">
    <source>
        <dbReference type="EMBL" id="RXZ54544.1"/>
    </source>
</evidence>
<proteinExistence type="predicted"/>
<feature type="transmembrane region" description="Helical" evidence="6">
    <location>
        <begin position="20"/>
        <end position="39"/>
    </location>
</feature>
<dbReference type="PANTHER" id="PTHR30250">
    <property type="entry name" value="PST FAMILY PREDICTED COLANIC ACID TRANSPORTER"/>
    <property type="match status" value="1"/>
</dbReference>
<reference evidence="7 8" key="1">
    <citation type="submission" date="2019-01" db="EMBL/GenBank/DDBJ databases">
        <title>Senegalimassilia sp. nov. KGMB04484 isolated human feces.</title>
        <authorList>
            <person name="Han K.-I."/>
            <person name="Kim J.-S."/>
            <person name="Lee K.C."/>
            <person name="Suh M.K."/>
            <person name="Eom M.K."/>
            <person name="Lee J.H."/>
            <person name="Park S.-H."/>
            <person name="Kang S.W."/>
            <person name="Park J.-E."/>
            <person name="Oh B.S."/>
            <person name="Yu S.Y."/>
            <person name="Choi S.-H."/>
            <person name="Lee D.H."/>
            <person name="Yoon H."/>
            <person name="Kim B.-Y."/>
            <person name="Lee J.H."/>
            <person name="Lee J.-S."/>
        </authorList>
    </citation>
    <scope>NUCLEOTIDE SEQUENCE [LARGE SCALE GENOMIC DNA]</scope>
    <source>
        <strain evidence="7 8">KGMB04484</strain>
    </source>
</reference>
<feature type="transmembrane region" description="Helical" evidence="6">
    <location>
        <begin position="325"/>
        <end position="345"/>
    </location>
</feature>
<dbReference type="AlphaFoldDB" id="A0A4Q2K4H7"/>
<feature type="transmembrane region" description="Helical" evidence="6">
    <location>
        <begin position="357"/>
        <end position="380"/>
    </location>
</feature>
<accession>A0A4Q2K4H7</accession>
<gene>
    <name evidence="7" type="ORF">ET524_08670</name>
</gene>
<dbReference type="RefSeq" id="WP_129425023.1">
    <property type="nucleotide sequence ID" value="NZ_SDPW01000001.1"/>
</dbReference>
<evidence type="ECO:0000313" key="8">
    <source>
        <dbReference type="Proteomes" id="UP000293345"/>
    </source>
</evidence>
<dbReference type="EMBL" id="SDPW01000001">
    <property type="protein sequence ID" value="RXZ54544.1"/>
    <property type="molecule type" value="Genomic_DNA"/>
</dbReference>
<dbReference type="OrthoDB" id="3246647at2"/>
<sequence length="420" mass="45327">MADNADNGLSLKQNMFWNSFGSLVYLGCQWLITVLVVRLTNGYDVAGMLSLAMSVYNMFSSLALYRMYTYQVSDVKHENSVGEYFAFRILTCSIALACIAVYSIATCEPAALPAIIAYAAYKIASLLIDVLHGLDQQFRRMDLVGKSLTMQGVVSLLIFCIAQVLTSNLVITLIAMTVAIIAIGLLYDLPQSTHFEPLKIGISRKKAWHLLSYCFPIVVAAVACGAAPSLPKQILSSMEGTTALGIYASVAAPVTIIQMGASYIYNPLLGYFSEAYAKKDMHHLFLLLVKASLGIAALGIVAAVALEFLGEPILTLMYGSGIAPYTYLLIPAIICSMITAYVWFLNDVLVALRKFRGSFIGNVCAAALSVPAAFAFIPLFGMNGVSFANIVAYAISALIMIISLVSSFRSRTQCASDAQE</sequence>
<feature type="transmembrane region" description="Helical" evidence="6">
    <location>
        <begin position="284"/>
        <end position="305"/>
    </location>
</feature>
<keyword evidence="5 6" id="KW-0472">Membrane</keyword>
<feature type="transmembrane region" description="Helical" evidence="6">
    <location>
        <begin position="85"/>
        <end position="105"/>
    </location>
</feature>
<organism evidence="7 8">
    <name type="scientific">Senegalimassilia faecalis</name>
    <dbReference type="NCBI Taxonomy" id="2509433"/>
    <lineage>
        <taxon>Bacteria</taxon>
        <taxon>Bacillati</taxon>
        <taxon>Actinomycetota</taxon>
        <taxon>Coriobacteriia</taxon>
        <taxon>Coriobacteriales</taxon>
        <taxon>Coriobacteriaceae</taxon>
        <taxon>Senegalimassilia</taxon>
    </lineage>
</organism>
<evidence type="ECO:0000256" key="5">
    <source>
        <dbReference type="ARBA" id="ARBA00023136"/>
    </source>
</evidence>
<evidence type="ECO:0000256" key="2">
    <source>
        <dbReference type="ARBA" id="ARBA00022475"/>
    </source>
</evidence>
<evidence type="ECO:0000256" key="1">
    <source>
        <dbReference type="ARBA" id="ARBA00004651"/>
    </source>
</evidence>
<feature type="transmembrane region" description="Helical" evidence="6">
    <location>
        <begin position="386"/>
        <end position="405"/>
    </location>
</feature>
<feature type="transmembrane region" description="Helical" evidence="6">
    <location>
        <begin position="170"/>
        <end position="189"/>
    </location>
</feature>
<name>A0A4Q2K4H7_9ACTN</name>
<dbReference type="InterPro" id="IPR050833">
    <property type="entry name" value="Poly_Biosynth_Transport"/>
</dbReference>
<comment type="caution">
    <text evidence="7">The sequence shown here is derived from an EMBL/GenBank/DDBJ whole genome shotgun (WGS) entry which is preliminary data.</text>
</comment>
<evidence type="ECO:0000256" key="4">
    <source>
        <dbReference type="ARBA" id="ARBA00022989"/>
    </source>
</evidence>
<dbReference type="PANTHER" id="PTHR30250:SF11">
    <property type="entry name" value="O-ANTIGEN TRANSPORTER-RELATED"/>
    <property type="match status" value="1"/>
</dbReference>
<keyword evidence="2" id="KW-1003">Cell membrane</keyword>
<keyword evidence="3 6" id="KW-0812">Transmembrane</keyword>
<evidence type="ECO:0000256" key="3">
    <source>
        <dbReference type="ARBA" id="ARBA00022692"/>
    </source>
</evidence>
<comment type="subcellular location">
    <subcellularLocation>
        <location evidence="1">Cell membrane</location>
        <topology evidence="1">Multi-pass membrane protein</topology>
    </subcellularLocation>
</comment>
<evidence type="ECO:0000256" key="6">
    <source>
        <dbReference type="SAM" id="Phobius"/>
    </source>
</evidence>
<dbReference type="GO" id="GO:0005886">
    <property type="term" value="C:plasma membrane"/>
    <property type="evidence" value="ECO:0007669"/>
    <property type="project" value="UniProtKB-SubCell"/>
</dbReference>
<dbReference type="Proteomes" id="UP000293345">
    <property type="component" value="Unassembled WGS sequence"/>
</dbReference>
<keyword evidence="4 6" id="KW-1133">Transmembrane helix</keyword>